<feature type="domain" description="ABC transmembrane type-1" evidence="8">
    <location>
        <begin position="97"/>
        <end position="297"/>
    </location>
</feature>
<gene>
    <name evidence="9" type="ORF">E1757_09400</name>
</gene>
<dbReference type="InterPro" id="IPR035906">
    <property type="entry name" value="MetI-like_sf"/>
</dbReference>
<evidence type="ECO:0000256" key="3">
    <source>
        <dbReference type="ARBA" id="ARBA00022475"/>
    </source>
</evidence>
<accession>A0A4R5KSX9</accession>
<feature type="transmembrane region" description="Helical" evidence="7">
    <location>
        <begin position="137"/>
        <end position="162"/>
    </location>
</feature>
<keyword evidence="2 7" id="KW-0813">Transport</keyword>
<comment type="similarity">
    <text evidence="7">Belongs to the binding-protein-dependent transport system permease family.</text>
</comment>
<dbReference type="Proteomes" id="UP000295636">
    <property type="component" value="Unassembled WGS sequence"/>
</dbReference>
<dbReference type="PANTHER" id="PTHR43163:SF3">
    <property type="entry name" value="PEPTIDE ABC TRANSPORTER PERMEASE PROTEIN"/>
    <property type="match status" value="1"/>
</dbReference>
<feature type="transmembrane region" description="Helical" evidence="7">
    <location>
        <begin position="103"/>
        <end position="125"/>
    </location>
</feature>
<evidence type="ECO:0000256" key="1">
    <source>
        <dbReference type="ARBA" id="ARBA00004651"/>
    </source>
</evidence>
<proteinExistence type="inferred from homology"/>
<comment type="caution">
    <text evidence="9">The sequence shown here is derived from an EMBL/GenBank/DDBJ whole genome shotgun (WGS) entry which is preliminary data.</text>
</comment>
<feature type="transmembrane region" description="Helical" evidence="7">
    <location>
        <begin position="228"/>
        <end position="254"/>
    </location>
</feature>
<keyword evidence="5 7" id="KW-1133">Transmembrane helix</keyword>
<feature type="transmembrane region" description="Helical" evidence="7">
    <location>
        <begin position="274"/>
        <end position="293"/>
    </location>
</feature>
<feature type="transmembrane region" description="Helical" evidence="7">
    <location>
        <begin position="12"/>
        <end position="33"/>
    </location>
</feature>
<sequence length="315" mass="34514">MRQGMKAAVQRLAVGLTVLLAVSGILFFVSHGMGDPIRSLLPHDATESERAMLHQALGLDAPAIVRFGRYMLQTVTLQFGNSYKLGEPVLDIALPYLWATVKLIAFVLPIGVAGGIGIGFLGLYLPVKADRRLNKALLMLHSIPGFVPCILAIELFCVHLKWFPPSGSQGVQSLVLPVLLLAGAEAIKIGLLFRSKLLEVAKEKFIVTAKAKNVGGFRFRIHYLLRPALSLIFSFVSIQVGVLLSSTIVVETIFSYPGIGNLTVGAIASHDLPLIQACLIFTTLLFIVSRFMLDMVHPLIDPRVRQNQVWERKEL</sequence>
<evidence type="ECO:0000259" key="8">
    <source>
        <dbReference type="PROSITE" id="PS50928"/>
    </source>
</evidence>
<reference evidence="9 10" key="1">
    <citation type="submission" date="2019-03" db="EMBL/GenBank/DDBJ databases">
        <title>This is whole genome sequence of Paenibacillus sp MS74 strain.</title>
        <authorList>
            <person name="Trinh H.N."/>
        </authorList>
    </citation>
    <scope>NUCLEOTIDE SEQUENCE [LARGE SCALE GENOMIC DNA]</scope>
    <source>
        <strain evidence="9 10">MS74</strain>
    </source>
</reference>
<keyword evidence="3" id="KW-1003">Cell membrane</keyword>
<protein>
    <submittedName>
        <fullName evidence="9">ABC transporter permease</fullName>
    </submittedName>
</protein>
<evidence type="ECO:0000256" key="4">
    <source>
        <dbReference type="ARBA" id="ARBA00022692"/>
    </source>
</evidence>
<organism evidence="9 10">
    <name type="scientific">Paenibacillus piri</name>
    <dbReference type="NCBI Taxonomy" id="2547395"/>
    <lineage>
        <taxon>Bacteria</taxon>
        <taxon>Bacillati</taxon>
        <taxon>Bacillota</taxon>
        <taxon>Bacilli</taxon>
        <taxon>Bacillales</taxon>
        <taxon>Paenibacillaceae</taxon>
        <taxon>Paenibacillus</taxon>
    </lineage>
</organism>
<dbReference type="GO" id="GO:0005886">
    <property type="term" value="C:plasma membrane"/>
    <property type="evidence" value="ECO:0007669"/>
    <property type="project" value="UniProtKB-SubCell"/>
</dbReference>
<dbReference type="InterPro" id="IPR000515">
    <property type="entry name" value="MetI-like"/>
</dbReference>
<evidence type="ECO:0000256" key="7">
    <source>
        <dbReference type="RuleBase" id="RU363032"/>
    </source>
</evidence>
<evidence type="ECO:0000256" key="5">
    <source>
        <dbReference type="ARBA" id="ARBA00022989"/>
    </source>
</evidence>
<dbReference type="OrthoDB" id="9778910at2"/>
<dbReference type="PROSITE" id="PS50928">
    <property type="entry name" value="ABC_TM1"/>
    <property type="match status" value="1"/>
</dbReference>
<dbReference type="PANTHER" id="PTHR43163">
    <property type="entry name" value="DIPEPTIDE TRANSPORT SYSTEM PERMEASE PROTEIN DPPB-RELATED"/>
    <property type="match status" value="1"/>
</dbReference>
<dbReference type="GO" id="GO:0055085">
    <property type="term" value="P:transmembrane transport"/>
    <property type="evidence" value="ECO:0007669"/>
    <property type="project" value="InterPro"/>
</dbReference>
<evidence type="ECO:0000313" key="9">
    <source>
        <dbReference type="EMBL" id="TDF98736.1"/>
    </source>
</evidence>
<dbReference type="AlphaFoldDB" id="A0A4R5KSX9"/>
<evidence type="ECO:0000256" key="6">
    <source>
        <dbReference type="ARBA" id="ARBA00023136"/>
    </source>
</evidence>
<dbReference type="Pfam" id="PF00528">
    <property type="entry name" value="BPD_transp_1"/>
    <property type="match status" value="1"/>
</dbReference>
<keyword evidence="6 7" id="KW-0472">Membrane</keyword>
<evidence type="ECO:0000256" key="2">
    <source>
        <dbReference type="ARBA" id="ARBA00022448"/>
    </source>
</evidence>
<dbReference type="Gene3D" id="1.10.3720.10">
    <property type="entry name" value="MetI-like"/>
    <property type="match status" value="1"/>
</dbReference>
<keyword evidence="10" id="KW-1185">Reference proteome</keyword>
<comment type="subcellular location">
    <subcellularLocation>
        <location evidence="1 7">Cell membrane</location>
        <topology evidence="1 7">Multi-pass membrane protein</topology>
    </subcellularLocation>
</comment>
<dbReference type="SUPFAM" id="SSF161098">
    <property type="entry name" value="MetI-like"/>
    <property type="match status" value="1"/>
</dbReference>
<name>A0A4R5KSX9_9BACL</name>
<evidence type="ECO:0000313" key="10">
    <source>
        <dbReference type="Proteomes" id="UP000295636"/>
    </source>
</evidence>
<dbReference type="EMBL" id="SMRT01000003">
    <property type="protein sequence ID" value="TDF98736.1"/>
    <property type="molecule type" value="Genomic_DNA"/>
</dbReference>
<keyword evidence="4 7" id="KW-0812">Transmembrane</keyword>
<feature type="transmembrane region" description="Helical" evidence="7">
    <location>
        <begin position="174"/>
        <end position="193"/>
    </location>
</feature>
<dbReference type="RefSeq" id="WP_133227075.1">
    <property type="nucleotide sequence ID" value="NZ_SMRT01000003.1"/>
</dbReference>